<feature type="signal peptide" evidence="12">
    <location>
        <begin position="1"/>
        <end position="19"/>
    </location>
</feature>
<dbReference type="InterPro" id="IPR037066">
    <property type="entry name" value="Plug_dom_sf"/>
</dbReference>
<comment type="subcellular location">
    <subcellularLocation>
        <location evidence="1 10">Cell outer membrane</location>
        <topology evidence="1 10">Multi-pass membrane protein</topology>
    </subcellularLocation>
</comment>
<dbReference type="PANTHER" id="PTHR30069">
    <property type="entry name" value="TONB-DEPENDENT OUTER MEMBRANE RECEPTOR"/>
    <property type="match status" value="1"/>
</dbReference>
<evidence type="ECO:0000313" key="15">
    <source>
        <dbReference type="EMBL" id="ATL48332.1"/>
    </source>
</evidence>
<dbReference type="Proteomes" id="UP000220133">
    <property type="component" value="Chromosome"/>
</dbReference>
<keyword evidence="7 10" id="KW-0472">Membrane</keyword>
<comment type="similarity">
    <text evidence="10 11">Belongs to the TonB-dependent receptor family.</text>
</comment>
<accession>A0A291QWS3</accession>
<evidence type="ECO:0000256" key="1">
    <source>
        <dbReference type="ARBA" id="ARBA00004571"/>
    </source>
</evidence>
<gene>
    <name evidence="15" type="ORF">COR50_14810</name>
</gene>
<dbReference type="InterPro" id="IPR008969">
    <property type="entry name" value="CarboxyPept-like_regulatory"/>
</dbReference>
<keyword evidence="9 10" id="KW-0998">Cell outer membrane</keyword>
<keyword evidence="6 11" id="KW-0798">TonB box</keyword>
<dbReference type="InterPro" id="IPR023997">
    <property type="entry name" value="TonB-dep_OMP_SusC/RagA_CS"/>
</dbReference>
<dbReference type="Gene3D" id="2.60.40.1120">
    <property type="entry name" value="Carboxypeptidase-like, regulatory domain"/>
    <property type="match status" value="1"/>
</dbReference>
<organism evidence="15 16">
    <name type="scientific">Chitinophaga caeni</name>
    <dbReference type="NCBI Taxonomy" id="2029983"/>
    <lineage>
        <taxon>Bacteria</taxon>
        <taxon>Pseudomonadati</taxon>
        <taxon>Bacteroidota</taxon>
        <taxon>Chitinophagia</taxon>
        <taxon>Chitinophagales</taxon>
        <taxon>Chitinophagaceae</taxon>
        <taxon>Chitinophaga</taxon>
    </lineage>
</organism>
<dbReference type="Pfam" id="PF07715">
    <property type="entry name" value="Plug"/>
    <property type="match status" value="1"/>
</dbReference>
<dbReference type="InterPro" id="IPR039426">
    <property type="entry name" value="TonB-dep_rcpt-like"/>
</dbReference>
<evidence type="ECO:0000259" key="14">
    <source>
        <dbReference type="Pfam" id="PF07715"/>
    </source>
</evidence>
<dbReference type="Gene3D" id="2.170.130.10">
    <property type="entry name" value="TonB-dependent receptor, plug domain"/>
    <property type="match status" value="1"/>
</dbReference>
<keyword evidence="4 10" id="KW-0812">Transmembrane</keyword>
<evidence type="ECO:0000313" key="16">
    <source>
        <dbReference type="Proteomes" id="UP000220133"/>
    </source>
</evidence>
<protein>
    <submittedName>
        <fullName evidence="15">Uncharacterized protein</fullName>
    </submittedName>
</protein>
<feature type="domain" description="TonB-dependent receptor plug" evidence="14">
    <location>
        <begin position="116"/>
        <end position="225"/>
    </location>
</feature>
<dbReference type="EMBL" id="CP023777">
    <property type="protein sequence ID" value="ATL48332.1"/>
    <property type="molecule type" value="Genomic_DNA"/>
</dbReference>
<keyword evidence="3 10" id="KW-1134">Transmembrane beta strand</keyword>
<dbReference type="SUPFAM" id="SSF56935">
    <property type="entry name" value="Porins"/>
    <property type="match status" value="1"/>
</dbReference>
<dbReference type="SUPFAM" id="SSF49464">
    <property type="entry name" value="Carboxypeptidase regulatory domain-like"/>
    <property type="match status" value="1"/>
</dbReference>
<name>A0A291QWS3_9BACT</name>
<evidence type="ECO:0000259" key="13">
    <source>
        <dbReference type="Pfam" id="PF00593"/>
    </source>
</evidence>
<evidence type="ECO:0000256" key="11">
    <source>
        <dbReference type="RuleBase" id="RU003357"/>
    </source>
</evidence>
<evidence type="ECO:0000256" key="4">
    <source>
        <dbReference type="ARBA" id="ARBA00022692"/>
    </source>
</evidence>
<dbReference type="InterPro" id="IPR036942">
    <property type="entry name" value="Beta-barrel_TonB_sf"/>
</dbReference>
<dbReference type="Gene3D" id="2.40.170.20">
    <property type="entry name" value="TonB-dependent receptor, beta-barrel domain"/>
    <property type="match status" value="1"/>
</dbReference>
<dbReference type="PROSITE" id="PS52016">
    <property type="entry name" value="TONB_DEPENDENT_REC_3"/>
    <property type="match status" value="1"/>
</dbReference>
<dbReference type="RefSeq" id="WP_098194706.1">
    <property type="nucleotide sequence ID" value="NZ_CP023777.1"/>
</dbReference>
<keyword evidence="2 10" id="KW-0813">Transport</keyword>
<evidence type="ECO:0000256" key="5">
    <source>
        <dbReference type="ARBA" id="ARBA00022729"/>
    </source>
</evidence>
<dbReference type="Pfam" id="PF13715">
    <property type="entry name" value="CarbopepD_reg_2"/>
    <property type="match status" value="1"/>
</dbReference>
<dbReference type="GO" id="GO:0009279">
    <property type="term" value="C:cell outer membrane"/>
    <property type="evidence" value="ECO:0007669"/>
    <property type="project" value="UniProtKB-SubCell"/>
</dbReference>
<dbReference type="NCBIfam" id="TIGR04056">
    <property type="entry name" value="OMP_RagA_SusC"/>
    <property type="match status" value="1"/>
</dbReference>
<dbReference type="NCBIfam" id="TIGR04057">
    <property type="entry name" value="SusC_RagA_signa"/>
    <property type="match status" value="1"/>
</dbReference>
<feature type="domain" description="TonB-dependent receptor-like beta-barrel" evidence="13">
    <location>
        <begin position="418"/>
        <end position="980"/>
    </location>
</feature>
<dbReference type="InterPro" id="IPR023996">
    <property type="entry name" value="TonB-dep_OMP_SusC/RagA"/>
</dbReference>
<dbReference type="OrthoDB" id="9768177at2"/>
<evidence type="ECO:0000256" key="7">
    <source>
        <dbReference type="ARBA" id="ARBA00023136"/>
    </source>
</evidence>
<dbReference type="Pfam" id="PF00593">
    <property type="entry name" value="TonB_dep_Rec_b-barrel"/>
    <property type="match status" value="1"/>
</dbReference>
<evidence type="ECO:0000256" key="2">
    <source>
        <dbReference type="ARBA" id="ARBA00022448"/>
    </source>
</evidence>
<evidence type="ECO:0000256" key="9">
    <source>
        <dbReference type="ARBA" id="ARBA00023237"/>
    </source>
</evidence>
<evidence type="ECO:0000256" key="8">
    <source>
        <dbReference type="ARBA" id="ARBA00023170"/>
    </source>
</evidence>
<keyword evidence="16" id="KW-1185">Reference proteome</keyword>
<evidence type="ECO:0000256" key="10">
    <source>
        <dbReference type="PROSITE-ProRule" id="PRU01360"/>
    </source>
</evidence>
<dbReference type="PANTHER" id="PTHR30069:SF29">
    <property type="entry name" value="HEMOGLOBIN AND HEMOGLOBIN-HAPTOGLOBIN-BINDING PROTEIN 1-RELATED"/>
    <property type="match status" value="1"/>
</dbReference>
<reference evidence="15 16" key="1">
    <citation type="submission" date="2017-10" db="EMBL/GenBank/DDBJ databases">
        <title>Paenichitinophaga pekingensis gen. nov., sp. nov., isolated from activated sludge.</title>
        <authorList>
            <person name="Jin D."/>
            <person name="Kong X."/>
            <person name="Deng Y."/>
            <person name="Bai Z."/>
        </authorList>
    </citation>
    <scope>NUCLEOTIDE SEQUENCE [LARGE SCALE GENOMIC DNA]</scope>
    <source>
        <strain evidence="15 16">13</strain>
    </source>
</reference>
<sequence length="1018" mass="111700">MRKLLLLMLLCSGSLLATAQQVLKGTVKDSVSQQPVPGATVKVVGTNKGVVTNENGEFELTVPANAQIQISSIGFENVILKASFIRKNVIFMKMRSLELASTVVVGYGSQRRGTLTNSISTVNSSALSPEKNIVSDVGKALQGRVAGVFVANSSGTPGSTPNIQIRGTQSVNATAGGPLLVIDGLVVEGNTISLNSINPQDIENIEVLKDAASAAIYGARGSNGVIIITTKKGRMNSAPSFNVNAYTGYNNVPTNRRMLSTEEYRSAFNDARNNRISDIDNLLNNPGNLTPGQISQLNNEKNRLNGQLDALQLADRSTDWINAVKNKNAPVNNIQASMSGGGSKNNYYMSIGRYSEDAPIGTGTFERYTGKIDITQIVNDWLKLNGNINITQGATKNMSNNLVSAFNARPDTPKDPVYKPDGSLGYYVGYQQHPFGVLMDNKNKNKNIMYLGNLSADIKLFDGLQFRSAFNTTKYNTVSRNFYSPFSYLGYYSGGEQETNGYDNLSYTFDNYFTYNKRISKLGINATLGYTYYSNEFSSFGYEINGFPKIDGISGPAAGSSYGSSGMIPSLNTYNKEISDAYFLRTGFDWEGKYMLNASIRRDGSSKLLEDKRYSWFPSISGGWDIAKENFLYNNGLFNQLKLRASYGISGNIRPVGYWDAQNLLIVGSYMGTSALKLNGIIGNPEIRWERTKQVDVGLDAALLNNRLSFTVDFYNKLTDGLVSRNEVSWIYGASAIPDNIGNIRNRGLDLEVAFSSKAGAAFTWKVSSNMNINRNIIISMKDSLTNYGTYTFGGPMSKSKVGQSVGSVLVYESLGVDPQTGDMIYNDRNKDGLWNTNDMITVPIAMPKFIGGTTISLGYKGFGLEALFSYVSGNKVYDYYEQTLRNYDLDYFGVMPNKFDIVNKRWRQPGDKTDVPRAITGAHGAGNSTDWNYRPSTQFVYDASYVRLRNLSVSYTVPKKLVAKLKMNSARFYVAAQNLFTISDYIGFDPEAASNSGIITSNLPNPRSTVLGLDLSF</sequence>
<dbReference type="GO" id="GO:0044718">
    <property type="term" value="P:siderophore transmembrane transport"/>
    <property type="evidence" value="ECO:0007669"/>
    <property type="project" value="TreeGrafter"/>
</dbReference>
<dbReference type="AlphaFoldDB" id="A0A291QWS3"/>
<keyword evidence="5 12" id="KW-0732">Signal</keyword>
<evidence type="ECO:0000256" key="3">
    <source>
        <dbReference type="ARBA" id="ARBA00022452"/>
    </source>
</evidence>
<dbReference type="KEGG" id="cbae:COR50_14810"/>
<proteinExistence type="inferred from homology"/>
<dbReference type="InterPro" id="IPR012910">
    <property type="entry name" value="Plug_dom"/>
</dbReference>
<dbReference type="InterPro" id="IPR000531">
    <property type="entry name" value="Beta-barrel_TonB"/>
</dbReference>
<keyword evidence="8" id="KW-0675">Receptor</keyword>
<evidence type="ECO:0000256" key="12">
    <source>
        <dbReference type="SAM" id="SignalP"/>
    </source>
</evidence>
<evidence type="ECO:0000256" key="6">
    <source>
        <dbReference type="ARBA" id="ARBA00023077"/>
    </source>
</evidence>
<feature type="chain" id="PRO_5012335459" evidence="12">
    <location>
        <begin position="20"/>
        <end position="1018"/>
    </location>
</feature>
<dbReference type="GO" id="GO:0015344">
    <property type="term" value="F:siderophore uptake transmembrane transporter activity"/>
    <property type="evidence" value="ECO:0007669"/>
    <property type="project" value="TreeGrafter"/>
</dbReference>